<evidence type="ECO:0000256" key="1">
    <source>
        <dbReference type="ARBA" id="ARBA00022603"/>
    </source>
</evidence>
<evidence type="ECO:0000256" key="6">
    <source>
        <dbReference type="PROSITE-ProRule" id="PRU01016"/>
    </source>
</evidence>
<evidence type="ECO:0000256" key="5">
    <source>
        <dbReference type="ARBA" id="ARBA00047422"/>
    </source>
</evidence>
<dbReference type="Gene3D" id="3.40.50.150">
    <property type="entry name" value="Vaccinia Virus protein VP39"/>
    <property type="match status" value="1"/>
</dbReference>
<dbReference type="GO" id="GO:0032259">
    <property type="term" value="P:methylation"/>
    <property type="evidence" value="ECO:0007669"/>
    <property type="project" value="UniProtKB-KW"/>
</dbReference>
<feature type="non-terminal residue" evidence="7">
    <location>
        <position position="68"/>
    </location>
</feature>
<keyword evidence="1 6" id="KW-0489">Methyltransferase</keyword>
<evidence type="ECO:0000256" key="3">
    <source>
        <dbReference type="ARBA" id="ARBA00022691"/>
    </source>
</evidence>
<evidence type="ECO:0000256" key="4">
    <source>
        <dbReference type="ARBA" id="ARBA00022747"/>
    </source>
</evidence>
<dbReference type="PROSITE" id="PS51679">
    <property type="entry name" value="SAM_MT_C5"/>
    <property type="match status" value="1"/>
</dbReference>
<sequence length="68" mass="7855">MYDFQATHFRGHVDIISGGFPCQPFSQAGRRKGAKDDRYLFPETIRIIKEARPEWIVLENVTGLFTIL</sequence>
<dbReference type="EMBL" id="JACAGK010000007">
    <property type="protein sequence ID" value="MDM1047326.1"/>
    <property type="molecule type" value="Genomic_DNA"/>
</dbReference>
<comment type="catalytic activity">
    <reaction evidence="5">
        <text>a 2'-deoxycytidine in DNA + S-adenosyl-L-methionine = a 5-methyl-2'-deoxycytidine in DNA + S-adenosyl-L-homocysteine + H(+)</text>
        <dbReference type="Rhea" id="RHEA:13681"/>
        <dbReference type="Rhea" id="RHEA-COMP:11369"/>
        <dbReference type="Rhea" id="RHEA-COMP:11370"/>
        <dbReference type="ChEBI" id="CHEBI:15378"/>
        <dbReference type="ChEBI" id="CHEBI:57856"/>
        <dbReference type="ChEBI" id="CHEBI:59789"/>
        <dbReference type="ChEBI" id="CHEBI:85452"/>
        <dbReference type="ChEBI" id="CHEBI:85454"/>
        <dbReference type="EC" id="2.1.1.37"/>
    </reaction>
</comment>
<evidence type="ECO:0000313" key="8">
    <source>
        <dbReference type="Proteomes" id="UP001170954"/>
    </source>
</evidence>
<gene>
    <name evidence="7" type="ORF">HX018_03605</name>
</gene>
<comment type="similarity">
    <text evidence="6">Belongs to the class I-like SAM-binding methyltransferase superfamily. C5-methyltransferase family.</text>
</comment>
<dbReference type="InterPro" id="IPR029063">
    <property type="entry name" value="SAM-dependent_MTases_sf"/>
</dbReference>
<dbReference type="SUPFAM" id="SSF53335">
    <property type="entry name" value="S-adenosyl-L-methionine-dependent methyltransferases"/>
    <property type="match status" value="1"/>
</dbReference>
<dbReference type="InterPro" id="IPR001525">
    <property type="entry name" value="C5_MeTfrase"/>
</dbReference>
<evidence type="ECO:0000256" key="2">
    <source>
        <dbReference type="ARBA" id="ARBA00022679"/>
    </source>
</evidence>
<proteinExistence type="inferred from homology"/>
<organism evidence="7 8">
    <name type="scientific">Sphingobacterium hotanense</name>
    <dbReference type="NCBI Taxonomy" id="649196"/>
    <lineage>
        <taxon>Bacteria</taxon>
        <taxon>Pseudomonadati</taxon>
        <taxon>Bacteroidota</taxon>
        <taxon>Sphingobacteriia</taxon>
        <taxon>Sphingobacteriales</taxon>
        <taxon>Sphingobacteriaceae</taxon>
        <taxon>Sphingobacterium</taxon>
    </lineage>
</organism>
<dbReference type="InterPro" id="IPR018117">
    <property type="entry name" value="C5_DNA_meth_AS"/>
</dbReference>
<keyword evidence="4" id="KW-0680">Restriction system</keyword>
<dbReference type="Pfam" id="PF00145">
    <property type="entry name" value="DNA_methylase"/>
    <property type="match status" value="1"/>
</dbReference>
<dbReference type="Proteomes" id="UP001170954">
    <property type="component" value="Unassembled WGS sequence"/>
</dbReference>
<evidence type="ECO:0000313" key="7">
    <source>
        <dbReference type="EMBL" id="MDM1047326.1"/>
    </source>
</evidence>
<comment type="caution">
    <text evidence="7">The sequence shown here is derived from an EMBL/GenBank/DDBJ whole genome shotgun (WGS) entry which is preliminary data.</text>
</comment>
<dbReference type="GO" id="GO:0008168">
    <property type="term" value="F:methyltransferase activity"/>
    <property type="evidence" value="ECO:0007669"/>
    <property type="project" value="UniProtKB-KW"/>
</dbReference>
<dbReference type="RefSeq" id="WP_350319907.1">
    <property type="nucleotide sequence ID" value="NZ_JACAGK010000007.1"/>
</dbReference>
<accession>A0ABT7NJL1</accession>
<reference evidence="7" key="1">
    <citation type="submission" date="2020-06" db="EMBL/GenBank/DDBJ databases">
        <authorList>
            <person name="Dong N."/>
        </authorList>
    </citation>
    <scope>NUCLEOTIDE SEQUENCE</scope>
    <source>
        <strain evidence="7">R1692</strain>
    </source>
</reference>
<keyword evidence="8" id="KW-1185">Reference proteome</keyword>
<name>A0ABT7NJL1_9SPHI</name>
<keyword evidence="2 6" id="KW-0808">Transferase</keyword>
<dbReference type="PROSITE" id="PS00094">
    <property type="entry name" value="C5_MTASE_1"/>
    <property type="match status" value="1"/>
</dbReference>
<feature type="active site" evidence="6">
    <location>
        <position position="22"/>
    </location>
</feature>
<reference evidence="7" key="2">
    <citation type="journal article" date="2022" name="Sci. Total Environ.">
        <title>Prevalence, transmission, and molecular epidemiology of tet(X)-positive bacteria among humans, animals, and environmental niches in China: An epidemiological, and genomic-based study.</title>
        <authorList>
            <person name="Dong N."/>
            <person name="Zeng Y."/>
            <person name="Cai C."/>
            <person name="Sun C."/>
            <person name="Lu J."/>
            <person name="Liu C."/>
            <person name="Zhou H."/>
            <person name="Sun Q."/>
            <person name="Shu L."/>
            <person name="Wang H."/>
            <person name="Wang Y."/>
            <person name="Wang S."/>
            <person name="Wu C."/>
            <person name="Chan E.W."/>
            <person name="Chen G."/>
            <person name="Shen Z."/>
            <person name="Chen S."/>
            <person name="Zhang R."/>
        </authorList>
    </citation>
    <scope>NUCLEOTIDE SEQUENCE</scope>
    <source>
        <strain evidence="7">R1692</strain>
    </source>
</reference>
<protein>
    <submittedName>
        <fullName evidence="7">DNA cytosine methyltransferase</fullName>
    </submittedName>
</protein>
<keyword evidence="3 6" id="KW-0949">S-adenosyl-L-methionine</keyword>